<proteinExistence type="predicted"/>
<name>A0A1I3SJ84_9EURY</name>
<accession>A0A1I3SJ84</accession>
<evidence type="ECO:0000313" key="1">
    <source>
        <dbReference type="EMBL" id="SFJ58725.1"/>
    </source>
</evidence>
<dbReference type="EMBL" id="FORO01000043">
    <property type="protein sequence ID" value="SFJ58725.1"/>
    <property type="molecule type" value="Genomic_DNA"/>
</dbReference>
<dbReference type="OMA" id="CGLHFDV"/>
<gene>
    <name evidence="1" type="ORF">SAMN05443661_1432</name>
</gene>
<dbReference type="AlphaFoldDB" id="A0A1I3SJ84"/>
<sequence>MWLVETTDMAETYALRVQIGSHEYDGEFYLVGDGYETPADVLDNVAADHLLRIANAPHIEEYLLDVLKHGENTSKVEYEATDSDIECWVHIDVSYRRYAFGVGDRVFEFSSEPSKSEIASTVTQLQS</sequence>
<protein>
    <submittedName>
        <fullName evidence="1">Uncharacterized protein</fullName>
    </submittedName>
</protein>
<organism evidence="1 2">
    <name type="scientific">Natronobacterium gregoryi</name>
    <dbReference type="NCBI Taxonomy" id="44930"/>
    <lineage>
        <taxon>Archaea</taxon>
        <taxon>Methanobacteriati</taxon>
        <taxon>Methanobacteriota</taxon>
        <taxon>Stenosarchaea group</taxon>
        <taxon>Halobacteria</taxon>
        <taxon>Halobacteriales</taxon>
        <taxon>Natrialbaceae</taxon>
        <taxon>Natronobacterium</taxon>
    </lineage>
</organism>
<dbReference type="Proteomes" id="UP000182829">
    <property type="component" value="Unassembled WGS sequence"/>
</dbReference>
<reference evidence="1 2" key="1">
    <citation type="submission" date="2016-10" db="EMBL/GenBank/DDBJ databases">
        <authorList>
            <person name="de Groot N.N."/>
        </authorList>
    </citation>
    <scope>NUCLEOTIDE SEQUENCE [LARGE SCALE GENOMIC DNA]</scope>
    <source>
        <strain evidence="1 2">SP2</strain>
    </source>
</reference>
<evidence type="ECO:0000313" key="2">
    <source>
        <dbReference type="Proteomes" id="UP000182829"/>
    </source>
</evidence>